<keyword evidence="2" id="KW-0143">Chaperone</keyword>
<accession>A0A644T541</accession>
<dbReference type="Pfam" id="PF01025">
    <property type="entry name" value="GrpE"/>
    <property type="match status" value="1"/>
</dbReference>
<dbReference type="GO" id="GO:0042803">
    <property type="term" value="F:protein homodimerization activity"/>
    <property type="evidence" value="ECO:0007669"/>
    <property type="project" value="InterPro"/>
</dbReference>
<dbReference type="InterPro" id="IPR009012">
    <property type="entry name" value="GrpE_head"/>
</dbReference>
<protein>
    <submittedName>
        <fullName evidence="4">Protein GrpE</fullName>
    </submittedName>
</protein>
<gene>
    <name evidence="4" type="primary">grpE_6</name>
    <name evidence="4" type="ORF">SDC9_07644</name>
</gene>
<evidence type="ECO:0000313" key="4">
    <source>
        <dbReference type="EMBL" id="MPL62048.1"/>
    </source>
</evidence>
<dbReference type="GO" id="GO:0051082">
    <property type="term" value="F:unfolded protein binding"/>
    <property type="evidence" value="ECO:0007669"/>
    <property type="project" value="TreeGrafter"/>
</dbReference>
<dbReference type="SUPFAM" id="SSF58014">
    <property type="entry name" value="Coiled-coil domain of nucleotide exchange factor GrpE"/>
    <property type="match status" value="1"/>
</dbReference>
<feature type="coiled-coil region" evidence="3">
    <location>
        <begin position="36"/>
        <end position="112"/>
    </location>
</feature>
<name>A0A644T541_9ZZZZ</name>
<keyword evidence="3" id="KW-0175">Coiled coil</keyword>
<dbReference type="HAMAP" id="MF_01151">
    <property type="entry name" value="GrpE"/>
    <property type="match status" value="1"/>
</dbReference>
<dbReference type="GO" id="GO:0051087">
    <property type="term" value="F:protein-folding chaperone binding"/>
    <property type="evidence" value="ECO:0007669"/>
    <property type="project" value="InterPro"/>
</dbReference>
<dbReference type="PANTHER" id="PTHR21237">
    <property type="entry name" value="GRPE PROTEIN"/>
    <property type="match status" value="1"/>
</dbReference>
<dbReference type="PRINTS" id="PR00773">
    <property type="entry name" value="GRPEPROTEIN"/>
</dbReference>
<dbReference type="InterPro" id="IPR013805">
    <property type="entry name" value="GrpE_CC"/>
</dbReference>
<comment type="caution">
    <text evidence="4">The sequence shown here is derived from an EMBL/GenBank/DDBJ whole genome shotgun (WGS) entry which is preliminary data.</text>
</comment>
<dbReference type="PROSITE" id="PS01071">
    <property type="entry name" value="GRPE"/>
    <property type="match status" value="1"/>
</dbReference>
<dbReference type="GO" id="GO:0000774">
    <property type="term" value="F:adenyl-nucleotide exchange factor activity"/>
    <property type="evidence" value="ECO:0007669"/>
    <property type="project" value="InterPro"/>
</dbReference>
<sequence>MIVRVYIGKFINSITKFFLSSFIIKKGELMANDKKTIGLEEQIKEIKEKMKLQEKELGDTQKELKTKINELANVEKDLEDKNKEISEYMSHIQRLQADFENFKKQSEKQKQEIIKFANENLIINILDSYEDIERALEQSKTEKELREGIELIYSKLKSTLEKEGLEEIPAKGEKFDPFKHEALMAEDSDEHENGEIIDELMKGYTLKDKVIKYSKVRVCKK</sequence>
<evidence type="ECO:0000256" key="1">
    <source>
        <dbReference type="ARBA" id="ARBA00009054"/>
    </source>
</evidence>
<dbReference type="CDD" id="cd00446">
    <property type="entry name" value="GrpE"/>
    <property type="match status" value="1"/>
</dbReference>
<dbReference type="Gene3D" id="2.30.22.10">
    <property type="entry name" value="Head domain of nucleotide exchange factor GrpE"/>
    <property type="match status" value="1"/>
</dbReference>
<reference evidence="4" key="1">
    <citation type="submission" date="2019-08" db="EMBL/GenBank/DDBJ databases">
        <authorList>
            <person name="Kucharzyk K."/>
            <person name="Murdoch R.W."/>
            <person name="Higgins S."/>
            <person name="Loffler F."/>
        </authorList>
    </citation>
    <scope>NUCLEOTIDE SEQUENCE</scope>
</reference>
<organism evidence="4">
    <name type="scientific">bioreactor metagenome</name>
    <dbReference type="NCBI Taxonomy" id="1076179"/>
    <lineage>
        <taxon>unclassified sequences</taxon>
        <taxon>metagenomes</taxon>
        <taxon>ecological metagenomes</taxon>
    </lineage>
</organism>
<evidence type="ECO:0000256" key="2">
    <source>
        <dbReference type="ARBA" id="ARBA00023186"/>
    </source>
</evidence>
<dbReference type="InterPro" id="IPR000740">
    <property type="entry name" value="GrpE"/>
</dbReference>
<dbReference type="PANTHER" id="PTHR21237:SF23">
    <property type="entry name" value="GRPE PROTEIN HOMOLOG, MITOCHONDRIAL"/>
    <property type="match status" value="1"/>
</dbReference>
<evidence type="ECO:0000256" key="3">
    <source>
        <dbReference type="SAM" id="Coils"/>
    </source>
</evidence>
<dbReference type="SUPFAM" id="SSF51064">
    <property type="entry name" value="Head domain of nucleotide exchange factor GrpE"/>
    <property type="match status" value="1"/>
</dbReference>
<dbReference type="AlphaFoldDB" id="A0A644T541"/>
<proteinExistence type="inferred from homology"/>
<dbReference type="EMBL" id="VSSQ01000016">
    <property type="protein sequence ID" value="MPL62048.1"/>
    <property type="molecule type" value="Genomic_DNA"/>
</dbReference>
<comment type="similarity">
    <text evidence="1">Belongs to the GrpE family.</text>
</comment>
<dbReference type="GO" id="GO:0006457">
    <property type="term" value="P:protein folding"/>
    <property type="evidence" value="ECO:0007669"/>
    <property type="project" value="InterPro"/>
</dbReference>
<dbReference type="Gene3D" id="3.90.20.20">
    <property type="match status" value="1"/>
</dbReference>